<dbReference type="PANTHER" id="PTHR30157:SF0">
    <property type="entry name" value="NADPH-DEPENDENT FERRIC-CHELATE REDUCTASE"/>
    <property type="match status" value="1"/>
</dbReference>
<feature type="domain" description="FAD-binding FR-type" evidence="2">
    <location>
        <begin position="5"/>
        <end position="115"/>
    </location>
</feature>
<gene>
    <name evidence="3" type="ORF">CLV88_101117</name>
</gene>
<evidence type="ECO:0000256" key="1">
    <source>
        <dbReference type="ARBA" id="ARBA00035644"/>
    </source>
</evidence>
<dbReference type="Gene3D" id="2.40.30.10">
    <property type="entry name" value="Translation factors"/>
    <property type="match status" value="1"/>
</dbReference>
<protein>
    <submittedName>
        <fullName evidence="3">NADPH-dependent ferric siderophore reductase</fullName>
    </submittedName>
</protein>
<evidence type="ECO:0000313" key="4">
    <source>
        <dbReference type="Proteomes" id="UP000240418"/>
    </source>
</evidence>
<comment type="caution">
    <text evidence="3">The sequence shown here is derived from an EMBL/GenBank/DDBJ whole genome shotgun (WGS) entry which is preliminary data.</text>
</comment>
<dbReference type="InterPro" id="IPR039374">
    <property type="entry name" value="SIP_fam"/>
</dbReference>
<dbReference type="PANTHER" id="PTHR30157">
    <property type="entry name" value="FERRIC REDUCTASE, NADPH-DEPENDENT"/>
    <property type="match status" value="1"/>
</dbReference>
<dbReference type="AlphaFoldDB" id="A0A2P8FJ23"/>
<proteinExistence type="inferred from homology"/>
<dbReference type="EMBL" id="PYGJ01000001">
    <property type="protein sequence ID" value="PSL21693.1"/>
    <property type="molecule type" value="Genomic_DNA"/>
</dbReference>
<name>A0A2P8FJ23_9RHOB</name>
<dbReference type="RefSeq" id="WP_106606424.1">
    <property type="nucleotide sequence ID" value="NZ_PYGJ01000001.1"/>
</dbReference>
<dbReference type="CDD" id="cd06193">
    <property type="entry name" value="siderophore_interacting"/>
    <property type="match status" value="1"/>
</dbReference>
<comment type="similarity">
    <text evidence="1">Belongs to the SIP oxidoreductase family.</text>
</comment>
<accession>A0A2P8FJ23</accession>
<keyword evidence="4" id="KW-1185">Reference proteome</keyword>
<reference evidence="3 4" key="1">
    <citation type="submission" date="2018-03" db="EMBL/GenBank/DDBJ databases">
        <title>Genomic Encyclopedia of Archaeal and Bacterial Type Strains, Phase II (KMG-II): from individual species to whole genera.</title>
        <authorList>
            <person name="Goeker M."/>
        </authorList>
    </citation>
    <scope>NUCLEOTIDE SEQUENCE [LARGE SCALE GENOMIC DNA]</scope>
    <source>
        <strain evidence="3 4">DSM 100673</strain>
    </source>
</reference>
<sequence length="258" mass="28406">MPARRKLRLATVRSVRNITPNMRRIVLGGADFADFPTGREGGYIKLAFPDAPHATPDDPAMRTYSVRAHDPASCEITVDFALHGDAGGLATDWALTVAPGDQIALGGPGSVKMVDSTADWILLAADMTGLPALACNVEQLPRDAIGYVVVEITSEADKQPFDLPDGVALHWVINPHPETDKDKLLSQIRALAWRAGRPFVWTACEFDTMRALRSYYRTDRQIGRNEFYLSSYWRAGRTEDQHKVDKAKDNADTVPATT</sequence>
<dbReference type="Gene3D" id="3.40.50.80">
    <property type="entry name" value="Nucleotide-binding domain of ferredoxin-NADP reductase (FNR) module"/>
    <property type="match status" value="1"/>
</dbReference>
<dbReference type="SUPFAM" id="SSF63380">
    <property type="entry name" value="Riboflavin synthase domain-like"/>
    <property type="match status" value="1"/>
</dbReference>
<dbReference type="InterPro" id="IPR013113">
    <property type="entry name" value="SIP_FAD-bd"/>
</dbReference>
<dbReference type="InterPro" id="IPR039261">
    <property type="entry name" value="FNR_nucleotide-bd"/>
</dbReference>
<dbReference type="Pfam" id="PF04954">
    <property type="entry name" value="SIP"/>
    <property type="match status" value="1"/>
</dbReference>
<evidence type="ECO:0000313" key="3">
    <source>
        <dbReference type="EMBL" id="PSL21693.1"/>
    </source>
</evidence>
<evidence type="ECO:0000259" key="2">
    <source>
        <dbReference type="PROSITE" id="PS51384"/>
    </source>
</evidence>
<dbReference type="Proteomes" id="UP000240418">
    <property type="component" value="Unassembled WGS sequence"/>
</dbReference>
<dbReference type="PROSITE" id="PS51384">
    <property type="entry name" value="FAD_FR"/>
    <property type="match status" value="1"/>
</dbReference>
<dbReference type="InterPro" id="IPR017927">
    <property type="entry name" value="FAD-bd_FR_type"/>
</dbReference>
<dbReference type="InterPro" id="IPR007037">
    <property type="entry name" value="SIP_rossman_dom"/>
</dbReference>
<organism evidence="3 4">
    <name type="scientific">Shimia abyssi</name>
    <dbReference type="NCBI Taxonomy" id="1662395"/>
    <lineage>
        <taxon>Bacteria</taxon>
        <taxon>Pseudomonadati</taxon>
        <taxon>Pseudomonadota</taxon>
        <taxon>Alphaproteobacteria</taxon>
        <taxon>Rhodobacterales</taxon>
        <taxon>Roseobacteraceae</taxon>
    </lineage>
</organism>
<dbReference type="GO" id="GO:0016491">
    <property type="term" value="F:oxidoreductase activity"/>
    <property type="evidence" value="ECO:0007669"/>
    <property type="project" value="InterPro"/>
</dbReference>
<dbReference type="Pfam" id="PF08021">
    <property type="entry name" value="FAD_binding_9"/>
    <property type="match status" value="2"/>
</dbReference>
<dbReference type="InterPro" id="IPR017938">
    <property type="entry name" value="Riboflavin_synthase-like_b-brl"/>
</dbReference>
<dbReference type="OrthoDB" id="9814826at2"/>